<evidence type="ECO:0000313" key="1">
    <source>
        <dbReference type="EMBL" id="DAF57362.1"/>
    </source>
</evidence>
<sequence>MDSFEHPESRRDKAKWILRDLVDILSNYYTLIEPEEDQSKKDKLIEMAADIKSHMNFLQDYLAKSEKKEKENKKEESDKSVDVFEISFLDGLAPKIKKKESKK</sequence>
<protein>
    <submittedName>
        <fullName evidence="1">Uncharacterized protein</fullName>
    </submittedName>
</protein>
<organism evidence="1">
    <name type="scientific">Podoviridae sp. ctefc32</name>
    <dbReference type="NCBI Taxonomy" id="2827742"/>
    <lineage>
        <taxon>Viruses</taxon>
        <taxon>Duplodnaviria</taxon>
        <taxon>Heunggongvirae</taxon>
        <taxon>Uroviricota</taxon>
        <taxon>Caudoviricetes</taxon>
    </lineage>
</organism>
<proteinExistence type="predicted"/>
<reference evidence="1" key="1">
    <citation type="journal article" date="2021" name="Proc. Natl. Acad. Sci. U.S.A.">
        <title>A Catalog of Tens of Thousands of Viruses from Human Metagenomes Reveals Hidden Associations with Chronic Diseases.</title>
        <authorList>
            <person name="Tisza M.J."/>
            <person name="Buck C.B."/>
        </authorList>
    </citation>
    <scope>NUCLEOTIDE SEQUENCE</scope>
    <source>
        <strain evidence="1">Ctefc32</strain>
    </source>
</reference>
<accession>A0A8S5T3K8</accession>
<name>A0A8S5T3K8_9CAUD</name>
<dbReference type="EMBL" id="BK032733">
    <property type="protein sequence ID" value="DAF57362.1"/>
    <property type="molecule type" value="Genomic_DNA"/>
</dbReference>